<accession>A0ABW7QEB1</accession>
<comment type="caution">
    <text evidence="1">The sequence shown here is derived from an EMBL/GenBank/DDBJ whole genome shotgun (WGS) entry which is preliminary data.</text>
</comment>
<dbReference type="Pfam" id="PF13558">
    <property type="entry name" value="SbcC_Walker_B"/>
    <property type="match status" value="1"/>
</dbReference>
<dbReference type="Proteomes" id="UP001610861">
    <property type="component" value="Unassembled WGS sequence"/>
</dbReference>
<dbReference type="EMBL" id="JBIQWL010000014">
    <property type="protein sequence ID" value="MFH8252991.1"/>
    <property type="molecule type" value="Genomic_DNA"/>
</dbReference>
<protein>
    <submittedName>
        <fullName evidence="1">SbcC/MukB-like Walker B domain-containing protein</fullName>
    </submittedName>
</protein>
<evidence type="ECO:0000313" key="2">
    <source>
        <dbReference type="Proteomes" id="UP001610861"/>
    </source>
</evidence>
<reference evidence="1 2" key="1">
    <citation type="submission" date="2024-09" db="EMBL/GenBank/DDBJ databases">
        <authorList>
            <person name="Pan X."/>
        </authorList>
    </citation>
    <scope>NUCLEOTIDE SEQUENCE [LARGE SCALE GENOMIC DNA]</scope>
    <source>
        <strain evidence="1 2">B2969</strain>
    </source>
</reference>
<proteinExistence type="predicted"/>
<dbReference type="RefSeq" id="WP_397558433.1">
    <property type="nucleotide sequence ID" value="NZ_JBIQWL010000014.1"/>
</dbReference>
<keyword evidence="2" id="KW-1185">Reference proteome</keyword>
<evidence type="ECO:0000313" key="1">
    <source>
        <dbReference type="EMBL" id="MFH8252991.1"/>
    </source>
</evidence>
<organism evidence="1 2">
    <name type="scientific">Microbacterium alkaliflavum</name>
    <dbReference type="NCBI Taxonomy" id="3248839"/>
    <lineage>
        <taxon>Bacteria</taxon>
        <taxon>Bacillati</taxon>
        <taxon>Actinomycetota</taxon>
        <taxon>Actinomycetes</taxon>
        <taxon>Micrococcales</taxon>
        <taxon>Microbacteriaceae</taxon>
        <taxon>Microbacterium</taxon>
    </lineage>
</organism>
<name>A0ABW7QEB1_9MICO</name>
<gene>
    <name evidence="1" type="ORF">ACH3VR_21675</name>
</gene>
<sequence length="144" mass="15899">MRRSAPDFADLIDVRNHVRVSAERVDAATKQHVALYDHIGEKSGGESQELIAFIVGAALRYQLGDAGAARPRYAPVFMDEALIKADAHFTKRAIGAWRGLGFQLVIGAPNDKYSAIEPHVDVEYDILKDTRGRSWAKPKVGLRT</sequence>